<accession>A0AAE1WDQ4</accession>
<protein>
    <recommendedName>
        <fullName evidence="2">MULE transposase domain-containing protein</fullName>
    </recommendedName>
</protein>
<dbReference type="EMBL" id="JACGWL010000011">
    <property type="protein sequence ID" value="KAK4391463.1"/>
    <property type="molecule type" value="Genomic_DNA"/>
</dbReference>
<feature type="region of interest" description="Disordered" evidence="1">
    <location>
        <begin position="258"/>
        <end position="283"/>
    </location>
</feature>
<name>A0AAE1WDQ4_9LAMI</name>
<evidence type="ECO:0000313" key="3">
    <source>
        <dbReference type="EMBL" id="KAK4391463.1"/>
    </source>
</evidence>
<dbReference type="Pfam" id="PF10551">
    <property type="entry name" value="MULE"/>
    <property type="match status" value="1"/>
</dbReference>
<reference evidence="3" key="1">
    <citation type="submission" date="2020-06" db="EMBL/GenBank/DDBJ databases">
        <authorList>
            <person name="Li T."/>
            <person name="Hu X."/>
            <person name="Zhang T."/>
            <person name="Song X."/>
            <person name="Zhang H."/>
            <person name="Dai N."/>
            <person name="Sheng W."/>
            <person name="Hou X."/>
            <person name="Wei L."/>
        </authorList>
    </citation>
    <scope>NUCLEOTIDE SEQUENCE</scope>
    <source>
        <strain evidence="3">K16</strain>
        <tissue evidence="3">Leaf</tissue>
    </source>
</reference>
<evidence type="ECO:0000256" key="1">
    <source>
        <dbReference type="SAM" id="MobiDB-lite"/>
    </source>
</evidence>
<dbReference type="PANTHER" id="PTHR31973">
    <property type="entry name" value="POLYPROTEIN, PUTATIVE-RELATED"/>
    <property type="match status" value="1"/>
</dbReference>
<organism evidence="3 4">
    <name type="scientific">Sesamum angolense</name>
    <dbReference type="NCBI Taxonomy" id="2727404"/>
    <lineage>
        <taxon>Eukaryota</taxon>
        <taxon>Viridiplantae</taxon>
        <taxon>Streptophyta</taxon>
        <taxon>Embryophyta</taxon>
        <taxon>Tracheophyta</taxon>
        <taxon>Spermatophyta</taxon>
        <taxon>Magnoliopsida</taxon>
        <taxon>eudicotyledons</taxon>
        <taxon>Gunneridae</taxon>
        <taxon>Pentapetalae</taxon>
        <taxon>asterids</taxon>
        <taxon>lamiids</taxon>
        <taxon>Lamiales</taxon>
        <taxon>Pedaliaceae</taxon>
        <taxon>Sesamum</taxon>
    </lineage>
</organism>
<feature type="domain" description="MULE transposase" evidence="2">
    <location>
        <begin position="71"/>
        <end position="153"/>
    </location>
</feature>
<proteinExistence type="predicted"/>
<reference evidence="3" key="2">
    <citation type="journal article" date="2024" name="Plant">
        <title>Genomic evolution and insights into agronomic trait innovations of Sesamum species.</title>
        <authorList>
            <person name="Miao H."/>
            <person name="Wang L."/>
            <person name="Qu L."/>
            <person name="Liu H."/>
            <person name="Sun Y."/>
            <person name="Le M."/>
            <person name="Wang Q."/>
            <person name="Wei S."/>
            <person name="Zheng Y."/>
            <person name="Lin W."/>
            <person name="Duan Y."/>
            <person name="Cao H."/>
            <person name="Xiong S."/>
            <person name="Wang X."/>
            <person name="Wei L."/>
            <person name="Li C."/>
            <person name="Ma Q."/>
            <person name="Ju M."/>
            <person name="Zhao R."/>
            <person name="Li G."/>
            <person name="Mu C."/>
            <person name="Tian Q."/>
            <person name="Mei H."/>
            <person name="Zhang T."/>
            <person name="Gao T."/>
            <person name="Zhang H."/>
        </authorList>
    </citation>
    <scope>NUCLEOTIDE SEQUENCE</scope>
    <source>
        <strain evidence="3">K16</strain>
    </source>
</reference>
<dbReference type="PANTHER" id="PTHR31973:SF187">
    <property type="entry name" value="MUTATOR TRANSPOSASE MUDRA PROTEIN"/>
    <property type="match status" value="1"/>
</dbReference>
<comment type="caution">
    <text evidence="3">The sequence shown here is derived from an EMBL/GenBank/DDBJ whole genome shotgun (WGS) entry which is preliminary data.</text>
</comment>
<keyword evidence="4" id="KW-1185">Reference proteome</keyword>
<evidence type="ECO:0000313" key="4">
    <source>
        <dbReference type="Proteomes" id="UP001289374"/>
    </source>
</evidence>
<dbReference type="Proteomes" id="UP001289374">
    <property type="component" value="Unassembled WGS sequence"/>
</dbReference>
<sequence length="283" mass="32228">MGSIVGCHAESFGRVPYYAKIVLANYERSVVTVQCDVDEYESIPHAPIFKRFFFGLSALGDGFLEGCSPFLGFDGCHLKGSFGGVILAAIELDRNNGLFLVAFAIVESECKESCGFFFENLSNMLGGFSYDKPWTFMSDRQKEQAYAYISRWVEDKIDVQTSKKKVKRIENEWGSCAKCCKELNKIKEESRKCHLLVAGEHEFEVQDQNINYVVNLRTRTCNCRVWDVSGIPLPDPTFWPQDLEVEPTNLLPPIVRRMPSRPKKNRRKELGEAPNVVRRSNMV</sequence>
<dbReference type="InterPro" id="IPR018289">
    <property type="entry name" value="MULE_transposase_dom"/>
</dbReference>
<evidence type="ECO:0000259" key="2">
    <source>
        <dbReference type="Pfam" id="PF10551"/>
    </source>
</evidence>
<feature type="compositionally biased region" description="Basic residues" evidence="1">
    <location>
        <begin position="258"/>
        <end position="267"/>
    </location>
</feature>
<gene>
    <name evidence="3" type="ORF">Sango_1924100</name>
</gene>
<dbReference type="AlphaFoldDB" id="A0AAE1WDQ4"/>